<dbReference type="Proteomes" id="UP001497623">
    <property type="component" value="Unassembled WGS sequence"/>
</dbReference>
<comment type="caution">
    <text evidence="2">The sequence shown here is derived from an EMBL/GenBank/DDBJ whole genome shotgun (WGS) entry which is preliminary data.</text>
</comment>
<dbReference type="EMBL" id="CAXKWB010116875">
    <property type="protein sequence ID" value="CAL4236034.1"/>
    <property type="molecule type" value="Genomic_DNA"/>
</dbReference>
<evidence type="ECO:0000256" key="1">
    <source>
        <dbReference type="SAM" id="MobiDB-lite"/>
    </source>
</evidence>
<protein>
    <submittedName>
        <fullName evidence="2">Uncharacterized protein</fullName>
    </submittedName>
</protein>
<keyword evidence="3" id="KW-1185">Reference proteome</keyword>
<organism evidence="2 3">
    <name type="scientific">Meganyctiphanes norvegica</name>
    <name type="common">Northern krill</name>
    <name type="synonym">Thysanopoda norvegica</name>
    <dbReference type="NCBI Taxonomy" id="48144"/>
    <lineage>
        <taxon>Eukaryota</taxon>
        <taxon>Metazoa</taxon>
        <taxon>Ecdysozoa</taxon>
        <taxon>Arthropoda</taxon>
        <taxon>Crustacea</taxon>
        <taxon>Multicrustacea</taxon>
        <taxon>Malacostraca</taxon>
        <taxon>Eumalacostraca</taxon>
        <taxon>Eucarida</taxon>
        <taxon>Euphausiacea</taxon>
        <taxon>Euphausiidae</taxon>
        <taxon>Meganyctiphanes</taxon>
    </lineage>
</organism>
<name>A0AAV2SSF8_MEGNR</name>
<dbReference type="AlphaFoldDB" id="A0AAV2SSF8"/>
<evidence type="ECO:0000313" key="2">
    <source>
        <dbReference type="EMBL" id="CAL4236034.1"/>
    </source>
</evidence>
<feature type="region of interest" description="Disordered" evidence="1">
    <location>
        <begin position="334"/>
        <end position="375"/>
    </location>
</feature>
<evidence type="ECO:0000313" key="3">
    <source>
        <dbReference type="Proteomes" id="UP001497623"/>
    </source>
</evidence>
<proteinExistence type="predicted"/>
<accession>A0AAV2SSF8</accession>
<reference evidence="2 3" key="1">
    <citation type="submission" date="2024-05" db="EMBL/GenBank/DDBJ databases">
        <authorList>
            <person name="Wallberg A."/>
        </authorList>
    </citation>
    <scope>NUCLEOTIDE SEQUENCE [LARGE SCALE GENOMIC DNA]</scope>
</reference>
<sequence length="444" mass="47859">MKPLEPVTKCQQIYTQHLVKNTSFESGIQFSSSISKQSQSSEISYLNPGVISCTEPPGSKCYTLNKEELCTVPSVSSSSSINMSAPQGVPSNSVKTIDVTSKLITVPCSGIKDLILTNPQTSLLSKKVSSNISESYSTLNIPRILISEADNTANSTCSSLVPSEITPKQTLMCLTIGSKQRVESPVNALSKNPKSNATNSLMCASLGSAQSLITPSPQGVPTNSVETIDATSKLCTVPCSRMNDTTSTNSQTSLLTKNVFSNMTESYSTLKTPIISISEADAYAKETSSSLGTSEITPKQTLLGVAIGSNQRIKSSLNALFKTPKSNAMSSSMFISQETSKQKPPETKTSLKPRFTPAKNESSENSKSCIEGGPLSEDSEITNVFYAKDSKDTETTHKYIIKTKLHNDGKTYQYLYREEGKTNKLIGSKELTEAETSLHQKYSS</sequence>
<feature type="compositionally biased region" description="Polar residues" evidence="1">
    <location>
        <begin position="359"/>
        <end position="368"/>
    </location>
</feature>
<gene>
    <name evidence="2" type="ORF">MNOR_LOCUS40163</name>
</gene>